<feature type="transmembrane region" description="Helical" evidence="7">
    <location>
        <begin position="21"/>
        <end position="42"/>
    </location>
</feature>
<dbReference type="InterPro" id="IPR050250">
    <property type="entry name" value="Macrolide_Exporter_MacB"/>
</dbReference>
<keyword evidence="3 7" id="KW-0812">Transmembrane</keyword>
<evidence type="ECO:0000259" key="8">
    <source>
        <dbReference type="Pfam" id="PF02687"/>
    </source>
</evidence>
<feature type="transmembrane region" description="Helical" evidence="7">
    <location>
        <begin position="337"/>
        <end position="370"/>
    </location>
</feature>
<dbReference type="InterPro" id="IPR025857">
    <property type="entry name" value="MacB_PCD"/>
</dbReference>
<dbReference type="PANTHER" id="PTHR30572">
    <property type="entry name" value="MEMBRANE COMPONENT OF TRANSPORTER-RELATED"/>
    <property type="match status" value="1"/>
</dbReference>
<evidence type="ECO:0000256" key="1">
    <source>
        <dbReference type="ARBA" id="ARBA00004651"/>
    </source>
</evidence>
<organism evidence="10 11">
    <name type="scientific">Kocuria rosea subsp. polaris</name>
    <dbReference type="NCBI Taxonomy" id="136273"/>
    <lineage>
        <taxon>Bacteria</taxon>
        <taxon>Bacillati</taxon>
        <taxon>Actinomycetota</taxon>
        <taxon>Actinomycetes</taxon>
        <taxon>Micrococcales</taxon>
        <taxon>Micrococcaceae</taxon>
        <taxon>Kocuria</taxon>
    </lineage>
</organism>
<dbReference type="OrthoDB" id="9780560at2"/>
<comment type="subcellular location">
    <subcellularLocation>
        <location evidence="1">Cell membrane</location>
        <topology evidence="1">Multi-pass membrane protein</topology>
    </subcellularLocation>
</comment>
<feature type="transmembrane region" description="Helical" evidence="7">
    <location>
        <begin position="289"/>
        <end position="316"/>
    </location>
</feature>
<keyword evidence="4 7" id="KW-1133">Transmembrane helix</keyword>
<feature type="transmembrane region" description="Helical" evidence="7">
    <location>
        <begin position="390"/>
        <end position="412"/>
    </location>
</feature>
<dbReference type="PANTHER" id="PTHR30572:SF4">
    <property type="entry name" value="ABC TRANSPORTER PERMEASE YTRF"/>
    <property type="match status" value="1"/>
</dbReference>
<dbReference type="EMBL" id="JSUH01000013">
    <property type="protein sequence ID" value="KHD96747.1"/>
    <property type="molecule type" value="Genomic_DNA"/>
</dbReference>
<feature type="domain" description="ABC3 transporter permease C-terminal" evidence="8">
    <location>
        <begin position="298"/>
        <end position="419"/>
    </location>
</feature>
<protein>
    <submittedName>
        <fullName evidence="10">ABC transporter permease</fullName>
    </submittedName>
</protein>
<accession>A0A0A6YBF8</accession>
<evidence type="ECO:0000313" key="10">
    <source>
        <dbReference type="EMBL" id="KHD96747.1"/>
    </source>
</evidence>
<comment type="similarity">
    <text evidence="6">Belongs to the ABC-4 integral membrane protein family.</text>
</comment>
<dbReference type="AlphaFoldDB" id="A0A0A6YBF8"/>
<name>A0A0A6YBF8_KOCRO</name>
<evidence type="ECO:0000256" key="2">
    <source>
        <dbReference type="ARBA" id="ARBA00022475"/>
    </source>
</evidence>
<evidence type="ECO:0000256" key="5">
    <source>
        <dbReference type="ARBA" id="ARBA00023136"/>
    </source>
</evidence>
<keyword evidence="2" id="KW-1003">Cell membrane</keyword>
<evidence type="ECO:0000259" key="9">
    <source>
        <dbReference type="Pfam" id="PF12704"/>
    </source>
</evidence>
<evidence type="ECO:0000256" key="7">
    <source>
        <dbReference type="SAM" id="Phobius"/>
    </source>
</evidence>
<evidence type="ECO:0000256" key="3">
    <source>
        <dbReference type="ARBA" id="ARBA00022692"/>
    </source>
</evidence>
<evidence type="ECO:0000256" key="4">
    <source>
        <dbReference type="ARBA" id="ARBA00022989"/>
    </source>
</evidence>
<feature type="domain" description="MacB-like periplasmic core" evidence="9">
    <location>
        <begin position="22"/>
        <end position="267"/>
    </location>
</feature>
<proteinExistence type="inferred from homology"/>
<dbReference type="RefSeq" id="WP_035928937.1">
    <property type="nucleotide sequence ID" value="NZ_JSUH01000013.1"/>
</dbReference>
<reference evidence="10 11" key="1">
    <citation type="journal article" date="2003" name="Int. J. Syst. Evol. Microbiol.">
        <title>Kocuria polaris sp. nov., an orange-pigmented psychrophilic bacterium isolated from an Antarctic cyanobacterial mat sample.</title>
        <authorList>
            <person name="Reddy G.S."/>
            <person name="Prakash J.S."/>
            <person name="Prabahar V."/>
            <person name="Matsumoto G.I."/>
            <person name="Stackebrandt E."/>
            <person name="Shivaji S."/>
        </authorList>
    </citation>
    <scope>NUCLEOTIDE SEQUENCE [LARGE SCALE GENOMIC DNA]</scope>
    <source>
        <strain evidence="10 11">CMS 76or</strain>
    </source>
</reference>
<dbReference type="GO" id="GO:0022857">
    <property type="term" value="F:transmembrane transporter activity"/>
    <property type="evidence" value="ECO:0007669"/>
    <property type="project" value="TreeGrafter"/>
</dbReference>
<gene>
    <name evidence="10" type="ORF">GY22_14140</name>
</gene>
<comment type="caution">
    <text evidence="10">The sequence shown here is derived from an EMBL/GenBank/DDBJ whole genome shotgun (WGS) entry which is preliminary data.</text>
</comment>
<keyword evidence="5 7" id="KW-0472">Membrane</keyword>
<dbReference type="Proteomes" id="UP000030466">
    <property type="component" value="Unassembled WGS sequence"/>
</dbReference>
<dbReference type="Pfam" id="PF12704">
    <property type="entry name" value="MacB_PCD"/>
    <property type="match status" value="1"/>
</dbReference>
<evidence type="ECO:0000256" key="6">
    <source>
        <dbReference type="ARBA" id="ARBA00038076"/>
    </source>
</evidence>
<dbReference type="GeneID" id="64348270"/>
<keyword evidence="11" id="KW-1185">Reference proteome</keyword>
<dbReference type="Pfam" id="PF02687">
    <property type="entry name" value="FtsX"/>
    <property type="match status" value="1"/>
</dbReference>
<sequence>MRWSDLLASAVANTARARIRATLTVLAVFIGAFALTLTSGMGTGVNRYIDDTVAAFGDADALYVQKSQPLIELSSTSGPREYDPDTTRIRTGFGVSFEGLTPEDIEVIEDLDGVRSVKPMYSVAPTYLEAADGSRFQLSPGIPVDAVGLQMVAGGAPAAGRDEIAVPDSWVADLGFSSAQEAVGGRVDVVMTNMAEQDRAFPATISGVTQASLVGTSLNPIPSDTFNERLYDYQVSGVPEEVPESFAMATVTVEDMALAPGIQARLEEQDMLGLTVEDQLGMFRAVINAIVWILNACAVIALVAAGLGIVNTLLMSVQERTREIGLMKAMGMSGGRVFGLFSLEAVFIGFLGAVVGAVTGVVGGSALSGALADGFLSGLPGLSLFAFESWRVALIVLSVMGIAFLAGTIPAVRAARKDPIASLRHE</sequence>
<dbReference type="InterPro" id="IPR003838">
    <property type="entry name" value="ABC3_permease_C"/>
</dbReference>
<evidence type="ECO:0000313" key="11">
    <source>
        <dbReference type="Proteomes" id="UP000030466"/>
    </source>
</evidence>
<dbReference type="GO" id="GO:0005886">
    <property type="term" value="C:plasma membrane"/>
    <property type="evidence" value="ECO:0007669"/>
    <property type="project" value="UniProtKB-SubCell"/>
</dbReference>